<evidence type="ECO:0000313" key="14">
    <source>
        <dbReference type="Proteomes" id="UP000030653"/>
    </source>
</evidence>
<evidence type="ECO:0000256" key="3">
    <source>
        <dbReference type="ARBA" id="ARBA00022491"/>
    </source>
</evidence>
<keyword evidence="3 8" id="KW-0678">Repressor</keyword>
<dbReference type="OrthoDB" id="103819at2759"/>
<dbReference type="EMBL" id="JH795855">
    <property type="protein sequence ID" value="EJU06006.1"/>
    <property type="molecule type" value="Genomic_DNA"/>
</dbReference>
<feature type="domain" description="Mediator complex subunit Med13 N-terminal" evidence="12">
    <location>
        <begin position="17"/>
        <end position="339"/>
    </location>
</feature>
<feature type="region of interest" description="Disordered" evidence="10">
    <location>
        <begin position="1"/>
        <end position="47"/>
    </location>
</feature>
<keyword evidence="6 8" id="KW-0804">Transcription</keyword>
<evidence type="ECO:0000259" key="12">
    <source>
        <dbReference type="Pfam" id="PF11597"/>
    </source>
</evidence>
<dbReference type="GO" id="GO:0016592">
    <property type="term" value="C:mediator complex"/>
    <property type="evidence" value="ECO:0007669"/>
    <property type="project" value="InterPro"/>
</dbReference>
<feature type="compositionally biased region" description="Polar residues" evidence="10">
    <location>
        <begin position="27"/>
        <end position="47"/>
    </location>
</feature>
<dbReference type="GeneID" id="63682754"/>
<evidence type="ECO:0000256" key="10">
    <source>
        <dbReference type="SAM" id="MobiDB-lite"/>
    </source>
</evidence>
<evidence type="ECO:0000256" key="1">
    <source>
        <dbReference type="ARBA" id="ARBA00004123"/>
    </source>
</evidence>
<feature type="coiled-coil region" evidence="9">
    <location>
        <begin position="81"/>
        <end position="108"/>
    </location>
</feature>
<keyword evidence="7 8" id="KW-0539">Nucleus</keyword>
<feature type="compositionally biased region" description="Polar residues" evidence="10">
    <location>
        <begin position="561"/>
        <end position="572"/>
    </location>
</feature>
<comment type="subcellular location">
    <subcellularLocation>
        <location evidence="1 8">Nucleus</location>
    </subcellularLocation>
</comment>
<evidence type="ECO:0000259" key="11">
    <source>
        <dbReference type="Pfam" id="PF06333"/>
    </source>
</evidence>
<feature type="compositionally biased region" description="Low complexity" evidence="10">
    <location>
        <begin position="15"/>
        <end position="26"/>
    </location>
</feature>
<keyword evidence="5 8" id="KW-0010">Activator</keyword>
<comment type="similarity">
    <text evidence="2 8">Belongs to the Mediator complex subunit 13 family.</text>
</comment>
<comment type="subunit">
    <text evidence="8">Component of the SRB8-11 complex, which itself associates with the Mediator complex.</text>
</comment>
<evidence type="ECO:0000313" key="13">
    <source>
        <dbReference type="EMBL" id="EJU06006.1"/>
    </source>
</evidence>
<dbReference type="STRING" id="1858805.M5G6X7"/>
<gene>
    <name evidence="13" type="ORF">DACRYDRAFT_102963</name>
</gene>
<name>M5G6X7_DACPD</name>
<comment type="function">
    <text evidence="8">Component of the SRB8-11 complex. The SRB8-11 complex is a regulatory module of the Mediator complex which is itself involved in regulation of basal and activated RNA polymerase II-dependent transcription. The SRB8-11 complex may be involved in the transcriptional repression of a subset of genes regulated by Mediator. It may inhibit the association of the Mediator complex with RNA polymerase II to form the holoenzyme complex.</text>
</comment>
<evidence type="ECO:0000256" key="2">
    <source>
        <dbReference type="ARBA" id="ARBA00009354"/>
    </source>
</evidence>
<accession>M5G6X7</accession>
<protein>
    <recommendedName>
        <fullName evidence="8">Mediator of RNA polymerase II transcription subunit 13</fullName>
    </recommendedName>
    <alternativeName>
        <fullName evidence="8">Mediator complex subunit 13</fullName>
    </alternativeName>
</protein>
<dbReference type="HOGENOM" id="CLU_243920_0_0_1"/>
<evidence type="ECO:0000256" key="9">
    <source>
        <dbReference type="SAM" id="Coils"/>
    </source>
</evidence>
<dbReference type="GO" id="GO:0003712">
    <property type="term" value="F:transcription coregulator activity"/>
    <property type="evidence" value="ECO:0007669"/>
    <property type="project" value="InterPro"/>
</dbReference>
<keyword evidence="14" id="KW-1185">Reference proteome</keyword>
<dbReference type="Pfam" id="PF11597">
    <property type="entry name" value="Med13_N"/>
    <property type="match status" value="1"/>
</dbReference>
<reference evidence="13 14" key="1">
    <citation type="journal article" date="2012" name="Science">
        <title>The Paleozoic origin of enzymatic lignin decomposition reconstructed from 31 fungal genomes.</title>
        <authorList>
            <person name="Floudas D."/>
            <person name="Binder M."/>
            <person name="Riley R."/>
            <person name="Barry K."/>
            <person name="Blanchette R.A."/>
            <person name="Henrissat B."/>
            <person name="Martinez A.T."/>
            <person name="Otillar R."/>
            <person name="Spatafora J.W."/>
            <person name="Yadav J.S."/>
            <person name="Aerts A."/>
            <person name="Benoit I."/>
            <person name="Boyd A."/>
            <person name="Carlson A."/>
            <person name="Copeland A."/>
            <person name="Coutinho P.M."/>
            <person name="de Vries R.P."/>
            <person name="Ferreira P."/>
            <person name="Findley K."/>
            <person name="Foster B."/>
            <person name="Gaskell J."/>
            <person name="Glotzer D."/>
            <person name="Gorecki P."/>
            <person name="Heitman J."/>
            <person name="Hesse C."/>
            <person name="Hori C."/>
            <person name="Igarashi K."/>
            <person name="Jurgens J.A."/>
            <person name="Kallen N."/>
            <person name="Kersten P."/>
            <person name="Kohler A."/>
            <person name="Kuees U."/>
            <person name="Kumar T.K.A."/>
            <person name="Kuo A."/>
            <person name="LaButti K."/>
            <person name="Larrondo L.F."/>
            <person name="Lindquist E."/>
            <person name="Ling A."/>
            <person name="Lombard V."/>
            <person name="Lucas S."/>
            <person name="Lundell T."/>
            <person name="Martin R."/>
            <person name="McLaughlin D.J."/>
            <person name="Morgenstern I."/>
            <person name="Morin E."/>
            <person name="Murat C."/>
            <person name="Nagy L.G."/>
            <person name="Nolan M."/>
            <person name="Ohm R.A."/>
            <person name="Patyshakuliyeva A."/>
            <person name="Rokas A."/>
            <person name="Ruiz-Duenas F.J."/>
            <person name="Sabat G."/>
            <person name="Salamov A."/>
            <person name="Samejima M."/>
            <person name="Schmutz J."/>
            <person name="Slot J.C."/>
            <person name="St John F."/>
            <person name="Stenlid J."/>
            <person name="Sun H."/>
            <person name="Sun S."/>
            <person name="Syed K."/>
            <person name="Tsang A."/>
            <person name="Wiebenga A."/>
            <person name="Young D."/>
            <person name="Pisabarro A."/>
            <person name="Eastwood D.C."/>
            <person name="Martin F."/>
            <person name="Cullen D."/>
            <person name="Grigoriev I.V."/>
            <person name="Hibbett D.S."/>
        </authorList>
    </citation>
    <scope>NUCLEOTIDE SEQUENCE [LARGE SCALE GENOMIC DNA]</scope>
    <source>
        <strain evidence="13 14">DJM-731 SS1</strain>
    </source>
</reference>
<evidence type="ECO:0000256" key="7">
    <source>
        <dbReference type="ARBA" id="ARBA00023242"/>
    </source>
</evidence>
<dbReference type="GO" id="GO:0006357">
    <property type="term" value="P:regulation of transcription by RNA polymerase II"/>
    <property type="evidence" value="ECO:0007669"/>
    <property type="project" value="InterPro"/>
</dbReference>
<sequence>MQSSAHSKSRLPEKSTFTSPQSSSSPANAKTGSTTSTKDAPSSSHLPQQLPIATPLIINNSTPLSLSKIEWPKDAFVKWRVLEWKDGLEIAEKDKEELIEKARRKLVDEWKDGVLDGLVGYTRRGAGINNPELWIFEVGDMRDGDALSQFFVPGLSAAMLVPREEFRRPLWLFFLSVREKALDRLARSREGCRLGDGVVFECSDRSSKDLDNGWLSDYSSLYLMQANIHIWMTSRCFFIQPSLRSSSLLNFPTIEQTQPPSMTAVTLLPYGYPAYFLSRSQTTASPTALDPYFQGLGTSTWRLNERETAWLECWILTPSTVANADSGVSIFWPAYLVVQDLSRDALNLQLLPDSLRAILPEQTIPSTPWNPALILATHLPRCTINGAAYQFSVDEEAGKMMSGDHPGTARPSAGKVASEIELVLADSVTAFDFTRSAVAARDAARTSRPILEQERKDRENYRFEENDTSVKYTPGQTLTMACRRWVLTGDDAVNEEELGEFSTAEASLSDDLDPYLDDTIMDEAEMSTPRIRSIDESGAGTKSSSEEPSAHINAPGIVATPQDTIGSPRSVGSISSMSPMAFPSSSNIKSRTHNITAPLTPDGIDDDSVSAGLKTQQSEGPVVAASSPWQPSASNDSAVLPVPSLFNHVPSLLSAPIVTHPRSDMSGDDGMDGLGLTEDDFAFYDAAPSRQKQLLDEGALDDDIDIFHPPPDGLPSPPDEPIQLDDVDQVQLESQSAFSFEHPASDGTQPVTIESASVEEGQMFETFAPVDGDRTPVAPLSSVIGAKMIFIDPFEPLVDHQSRDSEYTLGKFAMDKYGFPFICDVSPRQSCFFTWDTVDKPLFDPYSNPHVGLIRHRRGTKRSRSMAFGDEKTTDCPAKRIRCSWIDIEDVKRAAEQRRQEELAMDDRSDATLDDETLVVLDEEEEIIPQKEEPASWPPQLLWSLTLMMGVFNIPGLTPALSPPAVQISSPSPLAALTPVSPAAFIQIQDNLKKQEDAANVRCAQVLENPVLLEWILQSRIIRSDEVRWTTLFNLGRLKKAIDGAISAPKQLAIGDCLNKSDLPQTDRPTGSKTGTEPSLVILDRTSPLAIGLDGAVVNVTWPAIRFWEKLALCPVSGQKDVLAFAFYDTSANPANRKDSLLKKWLLSMGEIYAHLGYGQHKLGELDELGIRHGLLSGKLGDLESQLSALSSGIPTDVWHIVIYVFCGPLQLLSLEQALTGCSDALSSRMAIHLLPDSSLTYVSRTCFFRPNPLHLTALSVYNRLLRVVKRTTLRQLYGAQPAAKRVFQYPAVTVARPANPKVGFSLEWPPKNADVLDPVPYLHVAYTHSSEWLFASCIDQLGEAYTQRVWSMKQGDKAASIEVLVARIWSFAWKFARRARKEWQIVVARWGACPVAEVEERSGGHLLVPASSLGILLLLFSWSGYCRFPKRHAGILIRLLLEPDYQTGQERLMYPPHTTFVKRTTRPLPDLPYLEAVGPTSTVVMGSEERAYHRRDPPTRPPVV</sequence>
<proteinExistence type="inferred from homology"/>
<organism evidence="13 14">
    <name type="scientific">Dacryopinax primogenitus (strain DJM 731)</name>
    <name type="common">Brown rot fungus</name>
    <dbReference type="NCBI Taxonomy" id="1858805"/>
    <lineage>
        <taxon>Eukaryota</taxon>
        <taxon>Fungi</taxon>
        <taxon>Dikarya</taxon>
        <taxon>Basidiomycota</taxon>
        <taxon>Agaricomycotina</taxon>
        <taxon>Dacrymycetes</taxon>
        <taxon>Dacrymycetales</taxon>
        <taxon>Dacrymycetaceae</taxon>
        <taxon>Dacryopinax</taxon>
    </lineage>
</organism>
<feature type="region of interest" description="Disordered" evidence="10">
    <location>
        <begin position="524"/>
        <end position="573"/>
    </location>
</feature>
<dbReference type="Proteomes" id="UP000030653">
    <property type="component" value="Unassembled WGS sequence"/>
</dbReference>
<evidence type="ECO:0000256" key="8">
    <source>
        <dbReference type="RuleBase" id="RU364134"/>
    </source>
</evidence>
<evidence type="ECO:0000256" key="5">
    <source>
        <dbReference type="ARBA" id="ARBA00023159"/>
    </source>
</evidence>
<dbReference type="RefSeq" id="XP_040632900.1">
    <property type="nucleotide sequence ID" value="XM_040767692.1"/>
</dbReference>
<dbReference type="Pfam" id="PF06333">
    <property type="entry name" value="Med13_C"/>
    <property type="match status" value="1"/>
</dbReference>
<feature type="domain" description="Mediator complex subunit Med13 C-terminal" evidence="11">
    <location>
        <begin position="1291"/>
        <end position="1397"/>
    </location>
</feature>
<evidence type="ECO:0000256" key="4">
    <source>
        <dbReference type="ARBA" id="ARBA00023015"/>
    </source>
</evidence>
<evidence type="ECO:0000256" key="6">
    <source>
        <dbReference type="ARBA" id="ARBA00023163"/>
    </source>
</evidence>
<dbReference type="InterPro" id="IPR009401">
    <property type="entry name" value="Med13_C"/>
</dbReference>
<keyword evidence="4 8" id="KW-0805">Transcription regulation</keyword>
<dbReference type="InterPro" id="IPR021643">
    <property type="entry name" value="Mediator_Med13_N"/>
</dbReference>
<keyword evidence="9" id="KW-0175">Coiled coil</keyword>